<name>A0ABR3H5X8_LOXSC</name>
<dbReference type="PANTHER" id="PTHR23227">
    <property type="entry name" value="BUCENTAUR RELATED"/>
    <property type="match status" value="1"/>
</dbReference>
<evidence type="ECO:0000259" key="1">
    <source>
        <dbReference type="Pfam" id="PF03372"/>
    </source>
</evidence>
<dbReference type="PANTHER" id="PTHR23227:SF85">
    <property type="entry name" value="CRANIOFACIAL DEVELOPMENT PROTEIN 2"/>
    <property type="match status" value="1"/>
</dbReference>
<dbReference type="InterPro" id="IPR027124">
    <property type="entry name" value="Swc5/CFDP1/2"/>
</dbReference>
<dbReference type="CDD" id="cd09076">
    <property type="entry name" value="L1-EN"/>
    <property type="match status" value="1"/>
</dbReference>
<sequence length="523" mass="61194">MTSKHPGVEGKGKPLRQYLPREFPDLRMIRTKYAQAEANATDTKYKRIATRLPHRVAHWNVRGLLEQGKLRIVEREMERHQVAILGLSETHLRQSGHYETTERNTIYCSGNGEQSSNGVAVIIHKKYNNCVLGYKPINDRILTIKINCKPIVINIVQVYAPTAQSLECDIDSFYEVLEDTINGLPRREMLIVQGDWNAKIGDSRYDDHIRNVVGRYGLGIRNERGERFLEFCIGNRLTVTNTCFKNHPRRLYTWKSPGDRYRNQIDFITIDQRWRSSVINSKTFPGADCNSDHKLVVATIRIRFKHPKKREKGPLRLRKIESEIFQNITEKAFLETPQEQQADIEHQWQNLKVEMLKAVEAIARQRKPQQKKKKWISEETWEVIERRRQLNAGGLTTTAEKETYRSLNAEIQKRCRWDKNRHSREICAEVEEHAQKYQTADLFKKIKQIGRQFKTQSWVIEDDNGAPVYEITKVAERWKEYCGKLYRIDNPAATSTPFNLDFKDVELEPDIIGSYQCNTTFKM</sequence>
<dbReference type="EMBL" id="JBEUOH010000026">
    <property type="protein sequence ID" value="KAL0860208.1"/>
    <property type="molecule type" value="Genomic_DNA"/>
</dbReference>
<dbReference type="SUPFAM" id="SSF56219">
    <property type="entry name" value="DNase I-like"/>
    <property type="match status" value="1"/>
</dbReference>
<comment type="caution">
    <text evidence="2">The sequence shown here is derived from an EMBL/GenBank/DDBJ whole genome shotgun (WGS) entry which is preliminary data.</text>
</comment>
<reference evidence="2 3" key="1">
    <citation type="submission" date="2024-06" db="EMBL/GenBank/DDBJ databases">
        <title>A chromosome-level genome assembly of beet webworm, Loxostege sticticalis.</title>
        <authorList>
            <person name="Zhang Y."/>
        </authorList>
    </citation>
    <scope>NUCLEOTIDE SEQUENCE [LARGE SCALE GENOMIC DNA]</scope>
    <source>
        <strain evidence="2">AQ026</strain>
        <tissue evidence="2">Whole body</tissue>
    </source>
</reference>
<dbReference type="InterPro" id="IPR005135">
    <property type="entry name" value="Endo/exonuclease/phosphatase"/>
</dbReference>
<dbReference type="InterPro" id="IPR036691">
    <property type="entry name" value="Endo/exonu/phosph_ase_sf"/>
</dbReference>
<dbReference type="Gene3D" id="3.60.10.10">
    <property type="entry name" value="Endonuclease/exonuclease/phosphatase"/>
    <property type="match status" value="1"/>
</dbReference>
<gene>
    <name evidence="2" type="ORF">ABMA27_010515</name>
</gene>
<evidence type="ECO:0000313" key="2">
    <source>
        <dbReference type="EMBL" id="KAL0860208.1"/>
    </source>
</evidence>
<dbReference type="Pfam" id="PF03372">
    <property type="entry name" value="Exo_endo_phos"/>
    <property type="match status" value="1"/>
</dbReference>
<accession>A0ABR3H5X8</accession>
<evidence type="ECO:0000313" key="3">
    <source>
        <dbReference type="Proteomes" id="UP001549920"/>
    </source>
</evidence>
<proteinExistence type="predicted"/>
<dbReference type="Proteomes" id="UP001549920">
    <property type="component" value="Unassembled WGS sequence"/>
</dbReference>
<protein>
    <recommendedName>
        <fullName evidence="1">Endonuclease/exonuclease/phosphatase domain-containing protein</fullName>
    </recommendedName>
</protein>
<feature type="domain" description="Endonuclease/exonuclease/phosphatase" evidence="1">
    <location>
        <begin position="58"/>
        <end position="293"/>
    </location>
</feature>
<keyword evidence="3" id="KW-1185">Reference proteome</keyword>
<organism evidence="2 3">
    <name type="scientific">Loxostege sticticalis</name>
    <name type="common">Beet webworm moth</name>
    <dbReference type="NCBI Taxonomy" id="481309"/>
    <lineage>
        <taxon>Eukaryota</taxon>
        <taxon>Metazoa</taxon>
        <taxon>Ecdysozoa</taxon>
        <taxon>Arthropoda</taxon>
        <taxon>Hexapoda</taxon>
        <taxon>Insecta</taxon>
        <taxon>Pterygota</taxon>
        <taxon>Neoptera</taxon>
        <taxon>Endopterygota</taxon>
        <taxon>Lepidoptera</taxon>
        <taxon>Glossata</taxon>
        <taxon>Ditrysia</taxon>
        <taxon>Pyraloidea</taxon>
        <taxon>Crambidae</taxon>
        <taxon>Pyraustinae</taxon>
        <taxon>Loxostege</taxon>
    </lineage>
</organism>